<dbReference type="OrthoDB" id="270639at2759"/>
<gene>
    <name evidence="1" type="ORF">BpHYR1_005288</name>
</gene>
<keyword evidence="2" id="KW-1185">Reference proteome</keyword>
<dbReference type="EMBL" id="REGN01001980">
    <property type="protein sequence ID" value="RNA31144.1"/>
    <property type="molecule type" value="Genomic_DNA"/>
</dbReference>
<sequence>MKPKKKILKKKLKVKKSEKILVESESPEVNEADEVLNFQTEETVQAEDKFDRPIIDYSVFIYFNNWAKFTG</sequence>
<evidence type="ECO:0000313" key="1">
    <source>
        <dbReference type="EMBL" id="RNA31144.1"/>
    </source>
</evidence>
<accession>A0A3M7S5M7</accession>
<evidence type="ECO:0000313" key="2">
    <source>
        <dbReference type="Proteomes" id="UP000276133"/>
    </source>
</evidence>
<dbReference type="Proteomes" id="UP000276133">
    <property type="component" value="Unassembled WGS sequence"/>
</dbReference>
<name>A0A3M7S5M7_BRAPC</name>
<organism evidence="1 2">
    <name type="scientific">Brachionus plicatilis</name>
    <name type="common">Marine rotifer</name>
    <name type="synonym">Brachionus muelleri</name>
    <dbReference type="NCBI Taxonomy" id="10195"/>
    <lineage>
        <taxon>Eukaryota</taxon>
        <taxon>Metazoa</taxon>
        <taxon>Spiralia</taxon>
        <taxon>Gnathifera</taxon>
        <taxon>Rotifera</taxon>
        <taxon>Eurotatoria</taxon>
        <taxon>Monogononta</taxon>
        <taxon>Pseudotrocha</taxon>
        <taxon>Ploima</taxon>
        <taxon>Brachionidae</taxon>
        <taxon>Brachionus</taxon>
    </lineage>
</organism>
<dbReference type="AlphaFoldDB" id="A0A3M7S5M7"/>
<comment type="caution">
    <text evidence="1">The sequence shown here is derived from an EMBL/GenBank/DDBJ whole genome shotgun (WGS) entry which is preliminary data.</text>
</comment>
<reference evidence="1 2" key="1">
    <citation type="journal article" date="2018" name="Sci. Rep.">
        <title>Genomic signatures of local adaptation to the degree of environmental predictability in rotifers.</title>
        <authorList>
            <person name="Franch-Gras L."/>
            <person name="Hahn C."/>
            <person name="Garcia-Roger E.M."/>
            <person name="Carmona M.J."/>
            <person name="Serra M."/>
            <person name="Gomez A."/>
        </authorList>
    </citation>
    <scope>NUCLEOTIDE SEQUENCE [LARGE SCALE GENOMIC DNA]</scope>
    <source>
        <strain evidence="1">HYR1</strain>
    </source>
</reference>
<proteinExistence type="predicted"/>
<protein>
    <submittedName>
        <fullName evidence="1">Uncharacterized protein</fullName>
    </submittedName>
</protein>